<dbReference type="KEGG" id="cox:E0W60_19015"/>
<evidence type="ECO:0000256" key="5">
    <source>
        <dbReference type="ARBA" id="ARBA00036080"/>
    </source>
</evidence>
<evidence type="ECO:0000313" key="13">
    <source>
        <dbReference type="EMBL" id="QBY53186.1"/>
    </source>
</evidence>
<dbReference type="InterPro" id="IPR029767">
    <property type="entry name" value="WecB-like"/>
</dbReference>
<evidence type="ECO:0000256" key="2">
    <source>
        <dbReference type="ARBA" id="ARBA00022985"/>
    </source>
</evidence>
<evidence type="ECO:0000256" key="3">
    <source>
        <dbReference type="ARBA" id="ARBA00023026"/>
    </source>
</evidence>
<reference evidence="13 14" key="1">
    <citation type="submission" date="2019-03" db="EMBL/GenBank/DDBJ databases">
        <title>Efficiently degradation of phenoxyalkanoic acid herbicides by Cupriavidus oxalaticus strain X32.</title>
        <authorList>
            <person name="Sheng X."/>
        </authorList>
    </citation>
    <scope>NUCLEOTIDE SEQUENCE [LARGE SCALE GENOMIC DNA]</scope>
    <source>
        <strain evidence="13 14">X32</strain>
    </source>
</reference>
<evidence type="ECO:0000256" key="8">
    <source>
        <dbReference type="ARBA" id="ARBA00057006"/>
    </source>
</evidence>
<dbReference type="PANTHER" id="PTHR43174:SF2">
    <property type="entry name" value="UDP-N-ACETYLGLUCOSAMINE 2-EPIMERASE"/>
    <property type="match status" value="1"/>
</dbReference>
<gene>
    <name evidence="13" type="ORF">E0W60_19015</name>
</gene>
<organism evidence="13 14">
    <name type="scientific">Cupriavidus oxalaticus</name>
    <dbReference type="NCBI Taxonomy" id="96344"/>
    <lineage>
        <taxon>Bacteria</taxon>
        <taxon>Pseudomonadati</taxon>
        <taxon>Pseudomonadota</taxon>
        <taxon>Betaproteobacteria</taxon>
        <taxon>Burkholderiales</taxon>
        <taxon>Burkholderiaceae</taxon>
        <taxon>Cupriavidus</taxon>
    </lineage>
</organism>
<evidence type="ECO:0000256" key="1">
    <source>
        <dbReference type="ARBA" id="ARBA00004496"/>
    </source>
</evidence>
<evidence type="ECO:0000256" key="4">
    <source>
        <dbReference type="ARBA" id="ARBA00023235"/>
    </source>
</evidence>
<evidence type="ECO:0000256" key="6">
    <source>
        <dbReference type="ARBA" id="ARBA00038209"/>
    </source>
</evidence>
<dbReference type="AlphaFoldDB" id="A0A4P7LB66"/>
<dbReference type="GO" id="GO:0009103">
    <property type="term" value="P:lipopolysaccharide biosynthetic process"/>
    <property type="evidence" value="ECO:0007669"/>
    <property type="project" value="UniProtKB-KW"/>
</dbReference>
<dbReference type="Pfam" id="PF02350">
    <property type="entry name" value="Epimerase_2"/>
    <property type="match status" value="1"/>
</dbReference>
<evidence type="ECO:0000313" key="14">
    <source>
        <dbReference type="Proteomes" id="UP000295294"/>
    </source>
</evidence>
<dbReference type="NCBIfam" id="TIGR00236">
    <property type="entry name" value="wecB"/>
    <property type="match status" value="1"/>
</dbReference>
<dbReference type="GO" id="GO:0005737">
    <property type="term" value="C:cytoplasm"/>
    <property type="evidence" value="ECO:0007669"/>
    <property type="project" value="UniProtKB-SubCell"/>
</dbReference>
<name>A0A4P7LB66_9BURK</name>
<comment type="function">
    <text evidence="8">May be involved in synthesis of N-acetyltrideoxygalactose, a component of exopolysaccharide EPS I which functions as a virulence factor.</text>
</comment>
<dbReference type="CDD" id="cd03786">
    <property type="entry name" value="GTB_UDP-GlcNAc_2-Epimerase"/>
    <property type="match status" value="1"/>
</dbReference>
<dbReference type="FunFam" id="3.40.50.2000:FF:000043">
    <property type="entry name" value="UDP-N-acetylglucosamine 2-epimerase"/>
    <property type="match status" value="1"/>
</dbReference>
<dbReference type="EC" id="5.1.3.14" evidence="7"/>
<accession>A0A4P7LB66</accession>
<dbReference type="Proteomes" id="UP000295294">
    <property type="component" value="Chromosome 2"/>
</dbReference>
<dbReference type="InterPro" id="IPR003331">
    <property type="entry name" value="UDP_GlcNAc_Epimerase_2_dom"/>
</dbReference>
<evidence type="ECO:0000256" key="9">
    <source>
        <dbReference type="ARBA" id="ARBA00060597"/>
    </source>
</evidence>
<evidence type="ECO:0000256" key="7">
    <source>
        <dbReference type="ARBA" id="ARBA00038858"/>
    </source>
</evidence>
<dbReference type="OrthoDB" id="9803238at2"/>
<dbReference type="Gene3D" id="3.40.50.2000">
    <property type="entry name" value="Glycogen Phosphorylase B"/>
    <property type="match status" value="2"/>
</dbReference>
<comment type="catalytic activity">
    <reaction evidence="5">
        <text>UDP-N-acetyl-alpha-D-glucosamine = UDP-N-acetyl-alpha-D-mannosamine</text>
        <dbReference type="Rhea" id="RHEA:17213"/>
        <dbReference type="ChEBI" id="CHEBI:57705"/>
        <dbReference type="ChEBI" id="CHEBI:68623"/>
        <dbReference type="EC" id="5.1.3.14"/>
    </reaction>
</comment>
<dbReference type="GO" id="GO:0008761">
    <property type="term" value="F:UDP-N-acetylglucosamine 2-epimerase activity"/>
    <property type="evidence" value="ECO:0007669"/>
    <property type="project" value="UniProtKB-EC"/>
</dbReference>
<proteinExistence type="inferred from homology"/>
<dbReference type="SUPFAM" id="SSF53756">
    <property type="entry name" value="UDP-Glycosyltransferase/glycogen phosphorylase"/>
    <property type="match status" value="1"/>
</dbReference>
<evidence type="ECO:0000256" key="11">
    <source>
        <dbReference type="RuleBase" id="RU003513"/>
    </source>
</evidence>
<dbReference type="PANTHER" id="PTHR43174">
    <property type="entry name" value="UDP-N-ACETYLGLUCOSAMINE 2-EPIMERASE"/>
    <property type="match status" value="1"/>
</dbReference>
<dbReference type="RefSeq" id="WP_135705244.1">
    <property type="nucleotide sequence ID" value="NZ_CP038635.1"/>
</dbReference>
<comment type="similarity">
    <text evidence="6 11">Belongs to the UDP-N-acetylglucosamine 2-epimerase family.</text>
</comment>
<keyword evidence="2" id="KW-0448">Lipopolysaccharide biosynthesis</keyword>
<comment type="subcellular location">
    <subcellularLocation>
        <location evidence="1">Cytoplasm</location>
    </subcellularLocation>
</comment>
<dbReference type="EMBL" id="CP038635">
    <property type="protein sequence ID" value="QBY53186.1"/>
    <property type="molecule type" value="Genomic_DNA"/>
</dbReference>
<evidence type="ECO:0000256" key="10">
    <source>
        <dbReference type="ARBA" id="ARBA00070970"/>
    </source>
</evidence>
<protein>
    <recommendedName>
        <fullName evidence="10">Probable UDP-N-acetylglucosamine 2-epimerase</fullName>
        <ecNumber evidence="7">5.1.3.14</ecNumber>
    </recommendedName>
</protein>
<evidence type="ECO:0000259" key="12">
    <source>
        <dbReference type="Pfam" id="PF02350"/>
    </source>
</evidence>
<comment type="pathway">
    <text evidence="9">Glycan metabolism; exopolysaccharide EPS I biosynthesis.</text>
</comment>
<keyword evidence="3" id="KW-0843">Virulence</keyword>
<keyword evidence="4 11" id="KW-0413">Isomerase</keyword>
<feature type="domain" description="UDP-N-acetylglucosamine 2-epimerase" evidence="12">
    <location>
        <begin position="24"/>
        <end position="371"/>
    </location>
</feature>
<sequence length="394" mass="43414">MPMKVLAVFGTRPEAIKMAPLIHRLRESSHFELRVCVTGQHRLMLDQVLRLFEIVPDYDLNVISHGQSLSDITTRVLSGVHMVLDRFLPEALLVHGDTTTTLAATLAAFYRNVAIGHVEAGLRTGNLSAPWPEEMNRRVTDVMASWHFAPTQQAQEALLREGVDPARISLTGNTGIDALLQVKARLDADAEMRGRLASRYPFLDETRRMVLVTGHRRENFGTPFERLFSALRMLADRNPDIQIVYPVHLNPRVQGPVQAILSGHPSIHLIDPQDYLPFVFLMSRAYLIVTDSGGIQEEAPALGKPVLVTRETTERPEAVAAGTARLVGTDPARIIAAAEHLLNDPTEYACMARAHNPFGDGRASERIVGALQAASPEPYRQGGDEAVNVNVATQ</sequence>